<reference evidence="2 3" key="1">
    <citation type="submission" date="2021-03" db="EMBL/GenBank/DDBJ databases">
        <title>Actinoplanes flavus sp. nov., a novel actinomycete isolated from Coconut Palm rhizosphere soil.</title>
        <authorList>
            <person name="Luo X."/>
        </authorList>
    </citation>
    <scope>NUCLEOTIDE SEQUENCE [LARGE SCALE GENOMIC DNA]</scope>
    <source>
        <strain evidence="2 3">NEAU-H7</strain>
    </source>
</reference>
<protein>
    <recommendedName>
        <fullName evidence="4">Twin-arginine translocation signal domain-containing protein</fullName>
    </recommendedName>
</protein>
<proteinExistence type="predicted"/>
<organism evidence="2 3">
    <name type="scientific">Actinoplanes flavus</name>
    <dbReference type="NCBI Taxonomy" id="2820290"/>
    <lineage>
        <taxon>Bacteria</taxon>
        <taxon>Bacillati</taxon>
        <taxon>Actinomycetota</taxon>
        <taxon>Actinomycetes</taxon>
        <taxon>Micromonosporales</taxon>
        <taxon>Micromonosporaceae</taxon>
        <taxon>Actinoplanes</taxon>
    </lineage>
</organism>
<name>A0ABS3UCN7_9ACTN</name>
<dbReference type="RefSeq" id="WP_208465759.1">
    <property type="nucleotide sequence ID" value="NZ_JAGFNS010000002.1"/>
</dbReference>
<evidence type="ECO:0000256" key="1">
    <source>
        <dbReference type="SAM" id="MobiDB-lite"/>
    </source>
</evidence>
<dbReference type="EMBL" id="JAGFNS010000002">
    <property type="protein sequence ID" value="MBO3736544.1"/>
    <property type="molecule type" value="Genomic_DNA"/>
</dbReference>
<comment type="caution">
    <text evidence="2">The sequence shown here is derived from an EMBL/GenBank/DDBJ whole genome shotgun (WGS) entry which is preliminary data.</text>
</comment>
<gene>
    <name evidence="2" type="ORF">J5X75_03310</name>
</gene>
<evidence type="ECO:0008006" key="4">
    <source>
        <dbReference type="Google" id="ProtNLM"/>
    </source>
</evidence>
<evidence type="ECO:0000313" key="2">
    <source>
        <dbReference type="EMBL" id="MBO3736544.1"/>
    </source>
</evidence>
<sequence length="185" mass="19779">MSTLLDRIPEIRIDLEAGGEGSSARPMATRPATTPVPDLKITVPGVGRRTFLRGAVAGGGALALSMLGWVAERVPAFAAKGDRTTLSPTHCISYDTPGGDIPCWGRDYIGSSYCGSDGRHRTDTVNSGSYSTLYSWDPACAGYAGWFWRTSAGTTNCWDGHYYTRTNATGKLNGPYTTICKKKVS</sequence>
<dbReference type="InterPro" id="IPR006311">
    <property type="entry name" value="TAT_signal"/>
</dbReference>
<keyword evidence="3" id="KW-1185">Reference proteome</keyword>
<feature type="region of interest" description="Disordered" evidence="1">
    <location>
        <begin position="16"/>
        <end position="36"/>
    </location>
</feature>
<evidence type="ECO:0000313" key="3">
    <source>
        <dbReference type="Proteomes" id="UP000679690"/>
    </source>
</evidence>
<dbReference type="Proteomes" id="UP000679690">
    <property type="component" value="Unassembled WGS sequence"/>
</dbReference>
<accession>A0ABS3UCN7</accession>
<dbReference type="PROSITE" id="PS51318">
    <property type="entry name" value="TAT"/>
    <property type="match status" value="1"/>
</dbReference>